<dbReference type="EMBL" id="MIGC01000542">
    <property type="protein sequence ID" value="PHJ24777.1"/>
    <property type="molecule type" value="Genomic_DNA"/>
</dbReference>
<feature type="compositionally biased region" description="Basic and acidic residues" evidence="1">
    <location>
        <begin position="1067"/>
        <end position="1078"/>
    </location>
</feature>
<feature type="compositionally biased region" description="Basic and acidic residues" evidence="1">
    <location>
        <begin position="1175"/>
        <end position="1191"/>
    </location>
</feature>
<feature type="region of interest" description="Disordered" evidence="1">
    <location>
        <begin position="347"/>
        <end position="377"/>
    </location>
</feature>
<feature type="region of interest" description="Disordered" evidence="1">
    <location>
        <begin position="607"/>
        <end position="649"/>
    </location>
</feature>
<evidence type="ECO:0000256" key="2">
    <source>
        <dbReference type="SAM" id="Phobius"/>
    </source>
</evidence>
<feature type="compositionally biased region" description="Acidic residues" evidence="1">
    <location>
        <begin position="1328"/>
        <end position="1347"/>
    </location>
</feature>
<organism evidence="3 4">
    <name type="scientific">Cystoisospora suis</name>
    <dbReference type="NCBI Taxonomy" id="483139"/>
    <lineage>
        <taxon>Eukaryota</taxon>
        <taxon>Sar</taxon>
        <taxon>Alveolata</taxon>
        <taxon>Apicomplexa</taxon>
        <taxon>Conoidasida</taxon>
        <taxon>Coccidia</taxon>
        <taxon>Eucoccidiorida</taxon>
        <taxon>Eimeriorina</taxon>
        <taxon>Sarcocystidae</taxon>
        <taxon>Cystoisospora</taxon>
    </lineage>
</organism>
<dbReference type="InterPro" id="IPR036249">
    <property type="entry name" value="Thioredoxin-like_sf"/>
</dbReference>
<feature type="region of interest" description="Disordered" evidence="1">
    <location>
        <begin position="749"/>
        <end position="772"/>
    </location>
</feature>
<dbReference type="Proteomes" id="UP000221165">
    <property type="component" value="Unassembled WGS sequence"/>
</dbReference>
<feature type="compositionally biased region" description="Basic and acidic residues" evidence="1">
    <location>
        <begin position="763"/>
        <end position="772"/>
    </location>
</feature>
<accession>A0A2C6L8W4</accession>
<name>A0A2C6L8W4_9APIC</name>
<keyword evidence="4" id="KW-1185">Reference proteome</keyword>
<dbReference type="GeneID" id="94424783"/>
<evidence type="ECO:0000313" key="3">
    <source>
        <dbReference type="EMBL" id="PHJ24777.1"/>
    </source>
</evidence>
<feature type="transmembrane region" description="Helical" evidence="2">
    <location>
        <begin position="1293"/>
        <end position="1315"/>
    </location>
</feature>
<keyword evidence="2" id="KW-1133">Transmembrane helix</keyword>
<feature type="region of interest" description="Disordered" evidence="1">
    <location>
        <begin position="941"/>
        <end position="965"/>
    </location>
</feature>
<feature type="compositionally biased region" description="Basic and acidic residues" evidence="1">
    <location>
        <begin position="632"/>
        <end position="642"/>
    </location>
</feature>
<feature type="compositionally biased region" description="Basic and acidic residues" evidence="1">
    <location>
        <begin position="348"/>
        <end position="377"/>
    </location>
</feature>
<evidence type="ECO:0000256" key="1">
    <source>
        <dbReference type="SAM" id="MobiDB-lite"/>
    </source>
</evidence>
<feature type="compositionally biased region" description="Basic and acidic residues" evidence="1">
    <location>
        <begin position="951"/>
        <end position="965"/>
    </location>
</feature>
<feature type="region of interest" description="Disordered" evidence="1">
    <location>
        <begin position="1052"/>
        <end position="1078"/>
    </location>
</feature>
<sequence length="1387" mass="160240">MMGGIDPILRNGMHMPFTKGRRPISMMMVMVTGLCLVYVHLLNVVEDATFSFKSFPIKVFPVSALSHRGQQTALNGVQMELKLSDDDEKEEPMPSPLYSEGDCTYPGDTPFEKVISRPQIESFLAKAPAPVTYRGLLQSTEVAAAIHKDISCAVQAHKGFKEFCNTSSKDSDEENAFVNLVECLAFLSHTFVHTNFWTEFEDTDTNRECHASDKYPCGSAAASYHGRGALKTRKEEDGSVIDLDASFLENLPSWISYLSSENEKGVSSSSSLSSKLIFIAFTAPWCHHCRALYTPFVHASQVYRHRIKQIRDARESVISSLRLQHERDIKHLEERADLLEKNLMNYQVKKDPNTKDDGERSRQEGEKRTEEEIENEREISSLEQTYIQGKQDVLTMKRKFREEEERLMKSHTGHLYANILFVRFDCFQDERSRAICQKNFSIDRYPTLLLLSIDTFSFLLQNNVKDRSSLISMLSSQEKKDTEPYKSTSSRETPFFLEKFSPHRPRTSESIVDFLLKATVHERSSSMSSYDFTSGKRIEEEGEDKKTKKNDVLSWIENYFRNTPVREILGTNELDVLLYSPPIVTSSVSFVMCIDLPQIIESHRRKLSTSSSSSLPPSSSSSSSSLSTSSENRQEKSEEDSHAAQSSMSIDIEQVRESIEIFIDAAVKNRYEHLFFYSYDPSVCLSQISSVYRDIEEELISHINDVETPASSSSLLKEISMEMRRCALEPDRTTHESPFFSPLLITSFQPVGSHEGGEEEEEERRRQGERARERFYQRQTNRLKAFKSIVEQIARDHFKTHLLHSSLQQHRRRNRLCSYFFEELSSVLSPTFYLTPLSSSPLSSSSSSLFSSSLIAFLDYYRVPVFPWVNQESFTKLRSSTSPRFLILIAIDTSILTWLGKQNFVSLSSVLVRSLERLKRGKWLKELKQRKIDGRVGENLSTQRHSTARLHVSEKGEEEERKIDKNRRRELPREMIEEDDLVLRNSLFAYNEGDEKKGRTTDKEEEEREEDLSWMPTDENELSALLYFEKVWKIMKVTRFVNSQQYRKHLSSSLQNARRKAISSEDMNEKDSPERNKKEMCQASIGGDVERHAGEMREEKLFKGERREAAECVNEKTQEDDDETIEEEDERGMDFVIGIVDGLLFSNSLRDSYGVYTPEDLPAVIGLDPFPPSSNRERRGERSYDQGKEDDFSFILSENDRGDEQKDSSSSYPSPSLSPPKFYRDRRRLTIDNLFEGLDLLRKREIRGQIEGEDEEEEEHSQGFFRLVARMKRHFKKWLRQTYREANESWPNFIRILFGFFSFFLLLLTSAILFLHSLCSSSSSQEDQRDEEEDEETEESSELDDEESSSRSGGSSGEEEGEVWKKKKQLTVEDVKRRAERMLRKRR</sequence>
<dbReference type="Gene3D" id="3.40.30.10">
    <property type="entry name" value="Glutaredoxin"/>
    <property type="match status" value="1"/>
</dbReference>
<dbReference type="RefSeq" id="XP_067926449.1">
    <property type="nucleotide sequence ID" value="XM_068061572.1"/>
</dbReference>
<proteinExistence type="predicted"/>
<protein>
    <submittedName>
        <fullName evidence="3">Chitinase-like protein clp1</fullName>
    </submittedName>
</protein>
<keyword evidence="2" id="KW-0812">Transmembrane</keyword>
<gene>
    <name evidence="3" type="ORF">CSUI_001366</name>
</gene>
<feature type="region of interest" description="Disordered" evidence="1">
    <location>
        <begin position="1161"/>
        <end position="1221"/>
    </location>
</feature>
<feature type="region of interest" description="Disordered" evidence="1">
    <location>
        <begin position="1324"/>
        <end position="1368"/>
    </location>
</feature>
<feature type="compositionally biased region" description="Basic and acidic residues" evidence="1">
    <location>
        <begin position="1198"/>
        <end position="1207"/>
    </location>
</feature>
<feature type="compositionally biased region" description="Low complexity" evidence="1">
    <location>
        <begin position="608"/>
        <end position="630"/>
    </location>
</feature>
<feature type="region of interest" description="Disordered" evidence="1">
    <location>
        <begin position="993"/>
        <end position="1014"/>
    </location>
</feature>
<reference evidence="3 4" key="1">
    <citation type="journal article" date="2017" name="Int. J. Parasitol.">
        <title>The genome of the protozoan parasite Cystoisospora suis and a reverse vaccinology approach to identify vaccine candidates.</title>
        <authorList>
            <person name="Palmieri N."/>
            <person name="Shrestha A."/>
            <person name="Ruttkowski B."/>
            <person name="Beck T."/>
            <person name="Vogl C."/>
            <person name="Tomley F."/>
            <person name="Blake D.P."/>
            <person name="Joachim A."/>
        </authorList>
    </citation>
    <scope>NUCLEOTIDE SEQUENCE [LARGE SCALE GENOMIC DNA]</scope>
    <source>
        <strain evidence="3 4">Wien I</strain>
    </source>
</reference>
<keyword evidence="2" id="KW-0472">Membrane</keyword>
<dbReference type="SUPFAM" id="SSF52833">
    <property type="entry name" value="Thioredoxin-like"/>
    <property type="match status" value="1"/>
</dbReference>
<feature type="compositionally biased region" description="Basic and acidic residues" evidence="1">
    <location>
        <begin position="993"/>
        <end position="1002"/>
    </location>
</feature>
<dbReference type="VEuPathDB" id="ToxoDB:CSUI_001366"/>
<evidence type="ECO:0000313" key="4">
    <source>
        <dbReference type="Proteomes" id="UP000221165"/>
    </source>
</evidence>
<comment type="caution">
    <text evidence="3">The sequence shown here is derived from an EMBL/GenBank/DDBJ whole genome shotgun (WGS) entry which is preliminary data.</text>
</comment>
<feature type="compositionally biased region" description="Acidic residues" evidence="1">
    <location>
        <begin position="1003"/>
        <end position="1012"/>
    </location>
</feature>